<comment type="caution">
    <text evidence="1">The sequence shown here is derived from an EMBL/GenBank/DDBJ whole genome shotgun (WGS) entry which is preliminary data.</text>
</comment>
<dbReference type="AlphaFoldDB" id="A0A829C6Z4"/>
<gene>
    <name evidence="1" type="ORF">MORY_16401</name>
</gene>
<organism evidence="1 2">
    <name type="scientific">Mycobacterium orygis 112400015</name>
    <dbReference type="NCBI Taxonomy" id="1305739"/>
    <lineage>
        <taxon>Bacteria</taxon>
        <taxon>Bacillati</taxon>
        <taxon>Actinomycetota</taxon>
        <taxon>Actinomycetes</taxon>
        <taxon>Mycobacteriales</taxon>
        <taxon>Mycobacteriaceae</taxon>
        <taxon>Mycobacterium</taxon>
        <taxon>Mycobacterium tuberculosis complex</taxon>
    </lineage>
</organism>
<reference evidence="2" key="2">
    <citation type="submission" date="2013-04" db="EMBL/GenBank/DDBJ databases">
        <title>Non-Mycobacterium tuberculosis sensu stricto in a globally representative population.</title>
        <authorList>
            <person name="Stone M.J."/>
            <person name="Brown T.J."/>
            <person name="Drobniewski F.A."/>
        </authorList>
    </citation>
    <scope>NUCLEOTIDE SEQUENCE [LARGE SCALE GENOMIC DNA]</scope>
    <source>
        <strain evidence="2">112400015</strain>
    </source>
</reference>
<accession>A0A829C6Z4</accession>
<dbReference type="Proteomes" id="UP000012070">
    <property type="component" value="Unassembled WGS sequence"/>
</dbReference>
<reference evidence="1 2" key="1">
    <citation type="submission" date="2013-03" db="EMBL/GenBank/DDBJ databases">
        <authorList>
            <person name="Casali N."/>
            <person name="Drobniewski F.A."/>
        </authorList>
    </citation>
    <scope>NUCLEOTIDE SEQUENCE [LARGE SCALE GENOMIC DNA]</scope>
    <source>
        <strain evidence="1 2">112400015</strain>
    </source>
</reference>
<protein>
    <submittedName>
        <fullName evidence="1">Uncharacterized protein</fullName>
    </submittedName>
</protein>
<dbReference type="EMBL" id="APKD01000066">
    <property type="protein sequence ID" value="EMT34668.1"/>
    <property type="molecule type" value="Genomic_DNA"/>
</dbReference>
<name>A0A829C6Z4_9MYCO</name>
<evidence type="ECO:0000313" key="2">
    <source>
        <dbReference type="Proteomes" id="UP000012070"/>
    </source>
</evidence>
<sequence>MLVEVPPDNPEVVAGWVSALADKWMFASRVG</sequence>
<proteinExistence type="predicted"/>
<evidence type="ECO:0000313" key="1">
    <source>
        <dbReference type="EMBL" id="EMT34668.1"/>
    </source>
</evidence>